<evidence type="ECO:0000313" key="1">
    <source>
        <dbReference type="EMBL" id="ANY67415.1"/>
    </source>
</evidence>
<protein>
    <submittedName>
        <fullName evidence="1">Uncharacterized protein</fullName>
    </submittedName>
</protein>
<proteinExistence type="predicted"/>
<sequence>MMNMEWLEEQILLLFLYFICVLRNRKEITPLEWNDLASSSIVKQHYDGNIHFFVENLLHLH</sequence>
<reference evidence="1" key="1">
    <citation type="submission" date="2016-08" db="EMBL/GenBank/DDBJ databases">
        <title>Complete Genome Seqeunce of Paenibacillus sp. BIHB 4019 from tea rhizoplane.</title>
        <authorList>
            <person name="Thakur R."/>
            <person name="Swarnkar M.K."/>
            <person name="Gulati A."/>
        </authorList>
    </citation>
    <scope>NUCLEOTIDE SEQUENCE [LARGE SCALE GENOMIC DNA]</scope>
    <source>
        <strain evidence="1">BIHB4019</strain>
    </source>
</reference>
<organism evidence="1">
    <name type="scientific">Paenibacillus sp. BIHB 4019</name>
    <dbReference type="NCBI Taxonomy" id="1870819"/>
    <lineage>
        <taxon>Bacteria</taxon>
        <taxon>Bacillati</taxon>
        <taxon>Bacillota</taxon>
        <taxon>Bacilli</taxon>
        <taxon>Bacillales</taxon>
        <taxon>Paenibacillaceae</taxon>
        <taxon>Paenibacillus</taxon>
    </lineage>
</organism>
<accession>A0A1B2DIB9</accession>
<gene>
    <name evidence="1" type="ORF">BBD42_13720</name>
</gene>
<name>A0A1B2DIB9_9BACL</name>
<dbReference type="EMBL" id="CP016808">
    <property type="protein sequence ID" value="ANY67415.1"/>
    <property type="molecule type" value="Genomic_DNA"/>
</dbReference>
<dbReference type="AlphaFoldDB" id="A0A1B2DIB9"/>